<dbReference type="GO" id="GO:0005829">
    <property type="term" value="C:cytosol"/>
    <property type="evidence" value="ECO:0007669"/>
    <property type="project" value="TreeGrafter"/>
</dbReference>
<dbReference type="GO" id="GO:0006099">
    <property type="term" value="P:tricarboxylic acid cycle"/>
    <property type="evidence" value="ECO:0007669"/>
    <property type="project" value="TreeGrafter"/>
</dbReference>
<dbReference type="EMBL" id="BKAG01000012">
    <property type="protein sequence ID" value="GEP42805.1"/>
    <property type="molecule type" value="Genomic_DNA"/>
</dbReference>
<dbReference type="Pfam" id="PF02779">
    <property type="entry name" value="Transket_pyr"/>
    <property type="match status" value="1"/>
</dbReference>
<evidence type="ECO:0000256" key="5">
    <source>
        <dbReference type="ARBA" id="ARBA00023002"/>
    </source>
</evidence>
<dbReference type="Gene3D" id="3.40.50.12470">
    <property type="match status" value="1"/>
</dbReference>
<comment type="function">
    <text evidence="2">E1 component of the 2-oxoglutarate dehydrogenase (OGDH) complex which catalyzes the decarboxylation of 2-oxoglutarate, the first step in the conversion of 2-oxoglutarate to succinyl-CoA and CO(2).</text>
</comment>
<keyword evidence="5" id="KW-0560">Oxidoreductase</keyword>
<dbReference type="GO" id="GO:0004591">
    <property type="term" value="F:oxoglutarate dehydrogenase (succinyl-transferring) activity"/>
    <property type="evidence" value="ECO:0007669"/>
    <property type="project" value="UniProtKB-EC"/>
</dbReference>
<evidence type="ECO:0000313" key="8">
    <source>
        <dbReference type="EMBL" id="GEP42805.1"/>
    </source>
</evidence>
<gene>
    <name evidence="8" type="primary">sucA</name>
    <name evidence="8" type="ORF">BGE01nite_20960</name>
</gene>
<dbReference type="NCBIfam" id="NF006914">
    <property type="entry name" value="PRK09404.1"/>
    <property type="match status" value="1"/>
</dbReference>
<dbReference type="EC" id="1.2.4.2" evidence="4"/>
<proteinExistence type="inferred from homology"/>
<dbReference type="GO" id="GO:0045252">
    <property type="term" value="C:oxoglutarate dehydrogenase complex"/>
    <property type="evidence" value="ECO:0007669"/>
    <property type="project" value="TreeGrafter"/>
</dbReference>
<evidence type="ECO:0000256" key="1">
    <source>
        <dbReference type="ARBA" id="ARBA00001964"/>
    </source>
</evidence>
<dbReference type="AlphaFoldDB" id="A0A512M7V6"/>
<dbReference type="CDD" id="cd02016">
    <property type="entry name" value="TPP_E1_OGDC_like"/>
    <property type="match status" value="1"/>
</dbReference>
<dbReference type="Pfam" id="PF16870">
    <property type="entry name" value="OxoGdeHyase_C"/>
    <property type="match status" value="1"/>
</dbReference>
<comment type="similarity">
    <text evidence="3">Belongs to the alpha-ketoglutarate dehydrogenase family.</text>
</comment>
<evidence type="ECO:0000256" key="4">
    <source>
        <dbReference type="ARBA" id="ARBA00012280"/>
    </source>
</evidence>
<dbReference type="InterPro" id="IPR029061">
    <property type="entry name" value="THDP-binding"/>
</dbReference>
<dbReference type="InterPro" id="IPR001017">
    <property type="entry name" value="DH_E1"/>
</dbReference>
<feature type="domain" description="Transketolase-like pyrimidine-binding" evidence="7">
    <location>
        <begin position="582"/>
        <end position="775"/>
    </location>
</feature>
<comment type="caution">
    <text evidence="8">The sequence shown here is derived from an EMBL/GenBank/DDBJ whole genome shotgun (WGS) entry which is preliminary data.</text>
</comment>
<dbReference type="InterPro" id="IPR005475">
    <property type="entry name" value="Transketolase-like_Pyr-bd"/>
</dbReference>
<evidence type="ECO:0000256" key="3">
    <source>
        <dbReference type="ARBA" id="ARBA00006936"/>
    </source>
</evidence>
<dbReference type="PANTHER" id="PTHR23152">
    <property type="entry name" value="2-OXOGLUTARATE DEHYDROGENASE"/>
    <property type="match status" value="1"/>
</dbReference>
<organism evidence="8 9">
    <name type="scientific">Brevifollis gellanilyticus</name>
    <dbReference type="NCBI Taxonomy" id="748831"/>
    <lineage>
        <taxon>Bacteria</taxon>
        <taxon>Pseudomonadati</taxon>
        <taxon>Verrucomicrobiota</taxon>
        <taxon>Verrucomicrobiia</taxon>
        <taxon>Verrucomicrobiales</taxon>
        <taxon>Verrucomicrobiaceae</taxon>
    </lineage>
</organism>
<dbReference type="Gene3D" id="1.10.287.1150">
    <property type="entry name" value="TPP helical domain"/>
    <property type="match status" value="1"/>
</dbReference>
<dbReference type="NCBIfam" id="TIGR00239">
    <property type="entry name" value="2oxo_dh_E1"/>
    <property type="match status" value="1"/>
</dbReference>
<dbReference type="NCBIfam" id="NF008907">
    <property type="entry name" value="PRK12270.1"/>
    <property type="match status" value="1"/>
</dbReference>
<accession>A0A512M7V6</accession>
<keyword evidence="9" id="KW-1185">Reference proteome</keyword>
<dbReference type="Pfam" id="PF00676">
    <property type="entry name" value="E1_dh"/>
    <property type="match status" value="1"/>
</dbReference>
<name>A0A512M7V6_9BACT</name>
<reference evidence="8 9" key="1">
    <citation type="submission" date="2019-07" db="EMBL/GenBank/DDBJ databases">
        <title>Whole genome shotgun sequence of Brevifollis gellanilyticus NBRC 108608.</title>
        <authorList>
            <person name="Hosoyama A."/>
            <person name="Uohara A."/>
            <person name="Ohji S."/>
            <person name="Ichikawa N."/>
        </authorList>
    </citation>
    <scope>NUCLEOTIDE SEQUENCE [LARGE SCALE GENOMIC DNA]</scope>
    <source>
        <strain evidence="8 9">NBRC 108608</strain>
    </source>
</reference>
<dbReference type="InterPro" id="IPR031717">
    <property type="entry name" value="ODO-1/KGD_C"/>
</dbReference>
<dbReference type="SMART" id="SM00861">
    <property type="entry name" value="Transket_pyr"/>
    <property type="match status" value="1"/>
</dbReference>
<dbReference type="InterPro" id="IPR042179">
    <property type="entry name" value="KGD_C_sf"/>
</dbReference>
<dbReference type="Pfam" id="PF16078">
    <property type="entry name" value="2-oxogl_dehyd_N"/>
    <property type="match status" value="1"/>
</dbReference>
<dbReference type="RefSeq" id="WP_146850390.1">
    <property type="nucleotide sequence ID" value="NZ_BKAG01000012.1"/>
</dbReference>
<evidence type="ECO:0000256" key="2">
    <source>
        <dbReference type="ARBA" id="ARBA00003906"/>
    </source>
</evidence>
<evidence type="ECO:0000256" key="6">
    <source>
        <dbReference type="ARBA" id="ARBA00023052"/>
    </source>
</evidence>
<sequence>MSATLPFRANQDLLDAKYSDWSKDPASVDAGWASFFEGFELGMAELARRKAAPGAGSSAAAGDATLSESMLNFRMRVTNALLTFRSLGHRASHLDPLSPNGPVAPELTMEALGFSEADLDREVQTQMFRGGQAMKLKDFLGELKTVYCSTSGFEFMHIHNPEVRNWLLERIENRTFEPAPSKDSQVDALRWLLEAETFERFLHKRFVGQKRFSVEGGESMLVALETILEGMPAHGGKEIVMGMAHRGRLSVLANFLRKPLEMLFYEFSENYVPDTVGGDGDVKYHLGFETIRDTRSGSKVAISLAPNPSHLEAVDPVVEGMARARQRFLGDTIERKQVIPILLHGDAAVAGQGIVAEVLNLSQLPGYHTGGTIHVVVNNQIGFTTLPADARSTNYCTDVAKLIDAPVIHVNGDRPLEVAAAARLALDFRMKFARDVFIDIVCYRRYGHNETDEPAFTQPNMARTIGSLPSTAALFRQQLLQTGVLDEEGANALQKELEDELEAGVTDLAKKDGAGGNPFEGSTAQPQAAYDYNVIDTGVAREQLTKIGKKLLEAPEGFNLHPTIAKRFLAARGKAIESGEGIDWATAESLAFGSLLTEGNGVRLSGQDVRRGTFSHRHSVFYDTQTRARHIPLNNLEEGQAKFCVYNSLLSEAAVLGFDYGYSLLAANLLICWEAQFGDFVNGAQVIIDQFIASAESKWQRPSHVTLLLPHGYEGQGPEHSSARMERFLQLCAGGNMQVCNFTTPAQYFHALRRQVKRSTRKPLVVMTPKSLLRHPRCVSKLDELAENTHFREVLDDENLTISPERVTRLIFCSGKVYYDLLDFREKNKIKNAAIIRVEQLYPLNYEMLKGIVAKYPRAQKKWIWCQEEPRNMGAFYYIRPRLEELSNHKLRYAGRERSSSPAAGSKAIHVLEQENLVESAFSV</sequence>
<dbReference type="PANTHER" id="PTHR23152:SF4">
    <property type="entry name" value="2-OXOADIPATE DEHYDROGENASE COMPLEX COMPONENT E1"/>
    <property type="match status" value="1"/>
</dbReference>
<dbReference type="InterPro" id="IPR032106">
    <property type="entry name" value="2-oxogl_dehyd_N"/>
</dbReference>
<protein>
    <recommendedName>
        <fullName evidence="4">oxoglutarate dehydrogenase (succinyl-transferring)</fullName>
        <ecNumber evidence="4">1.2.4.2</ecNumber>
    </recommendedName>
</protein>
<dbReference type="SUPFAM" id="SSF52518">
    <property type="entry name" value="Thiamin diphosphate-binding fold (THDP-binding)"/>
    <property type="match status" value="2"/>
</dbReference>
<evidence type="ECO:0000313" key="9">
    <source>
        <dbReference type="Proteomes" id="UP000321577"/>
    </source>
</evidence>
<keyword evidence="6" id="KW-0786">Thiamine pyrophosphate</keyword>
<dbReference type="OrthoDB" id="9759785at2"/>
<dbReference type="Gene3D" id="3.40.50.970">
    <property type="match status" value="1"/>
</dbReference>
<dbReference type="Gene3D" id="3.40.50.11610">
    <property type="entry name" value="Multifunctional 2-oxoglutarate metabolism enzyme, C-terminal domain"/>
    <property type="match status" value="1"/>
</dbReference>
<dbReference type="Proteomes" id="UP000321577">
    <property type="component" value="Unassembled WGS sequence"/>
</dbReference>
<comment type="cofactor">
    <cofactor evidence="1">
        <name>thiamine diphosphate</name>
        <dbReference type="ChEBI" id="CHEBI:58937"/>
    </cofactor>
</comment>
<evidence type="ECO:0000259" key="7">
    <source>
        <dbReference type="SMART" id="SM00861"/>
    </source>
</evidence>
<dbReference type="PIRSF" id="PIRSF000157">
    <property type="entry name" value="Oxoglu_dh_E1"/>
    <property type="match status" value="1"/>
</dbReference>
<dbReference type="GO" id="GO:0030976">
    <property type="term" value="F:thiamine pyrophosphate binding"/>
    <property type="evidence" value="ECO:0007669"/>
    <property type="project" value="InterPro"/>
</dbReference>
<dbReference type="InterPro" id="IPR011603">
    <property type="entry name" value="2oxoglutarate_DH_E1"/>
</dbReference>